<dbReference type="PANTHER" id="PTHR43386:SF1">
    <property type="entry name" value="D,D-DIPEPTIDE TRANSPORT SYSTEM PERMEASE PROTEIN DDPC-RELATED"/>
    <property type="match status" value="1"/>
</dbReference>
<dbReference type="CDD" id="cd06261">
    <property type="entry name" value="TM_PBP2"/>
    <property type="match status" value="1"/>
</dbReference>
<evidence type="ECO:0000259" key="8">
    <source>
        <dbReference type="PROSITE" id="PS50928"/>
    </source>
</evidence>
<dbReference type="STRING" id="796937.HMPREF9630_01086"/>
<dbReference type="PATRIC" id="fig|796940.3.peg.1938"/>
<dbReference type="InterPro" id="IPR050366">
    <property type="entry name" value="BP-dependent_transpt_permease"/>
</dbReference>
<keyword evidence="2 7" id="KW-0813">Transport</keyword>
<keyword evidence="3" id="KW-1003">Cell membrane</keyword>
<evidence type="ECO:0000256" key="5">
    <source>
        <dbReference type="ARBA" id="ARBA00022989"/>
    </source>
</evidence>
<evidence type="ECO:0000256" key="2">
    <source>
        <dbReference type="ARBA" id="ARBA00022448"/>
    </source>
</evidence>
<dbReference type="AlphaFoldDB" id="G9XF77"/>
<dbReference type="GO" id="GO:0005886">
    <property type="term" value="C:plasma membrane"/>
    <property type="evidence" value="ECO:0007669"/>
    <property type="project" value="UniProtKB-SubCell"/>
</dbReference>
<keyword evidence="5 7" id="KW-1133">Transmembrane helix</keyword>
<evidence type="ECO:0000256" key="1">
    <source>
        <dbReference type="ARBA" id="ARBA00004651"/>
    </source>
</evidence>
<evidence type="ECO:0000313" key="10">
    <source>
        <dbReference type="Proteomes" id="UP000003379"/>
    </source>
</evidence>
<protein>
    <recommendedName>
        <fullName evidence="8">ABC transmembrane type-1 domain-containing protein</fullName>
    </recommendedName>
</protein>
<evidence type="ECO:0000256" key="4">
    <source>
        <dbReference type="ARBA" id="ARBA00022692"/>
    </source>
</evidence>
<dbReference type="PROSITE" id="PS50928">
    <property type="entry name" value="ABC_TM1"/>
    <property type="match status" value="1"/>
</dbReference>
<feature type="transmembrane region" description="Helical" evidence="7">
    <location>
        <begin position="65"/>
        <end position="89"/>
    </location>
</feature>
<gene>
    <name evidence="9" type="ORF">HMPREF9628_00579</name>
</gene>
<dbReference type="HOGENOM" id="CLU_028518_5_3_9"/>
<sequence>MKKRYLLYILIALTIIIMIITGYKDSVKTNLSDTFAPISLNHYFGTDHLGRDIFSLIVDGAVRTFATVFIASTISVFFGLILGMMGGYFGKTLETIIVFFTDMLMIVPSFIMALIISAIFGLNPVTAGMTLGITGIGTYTNQSMILTRQVKSRGFILSEKALGIPPFFIMTRHILPNIITPILAALGSMVSAIALQYASLSFIGLGADITKPDWGALLYQYRVYIIDKPMLLFFPCMAIFSLAYASYMIFDNKEIAE</sequence>
<feature type="transmembrane region" description="Helical" evidence="7">
    <location>
        <begin position="5"/>
        <end position="23"/>
    </location>
</feature>
<keyword evidence="4 7" id="KW-0812">Transmembrane</keyword>
<comment type="subcellular location">
    <subcellularLocation>
        <location evidence="1 7">Cell membrane</location>
        <topology evidence="1 7">Multi-pass membrane protein</topology>
    </subcellularLocation>
</comment>
<comment type="caution">
    <text evidence="9">The sequence shown here is derived from an EMBL/GenBank/DDBJ whole genome shotgun (WGS) entry which is preliminary data.</text>
</comment>
<feature type="transmembrane region" description="Helical" evidence="7">
    <location>
        <begin position="96"/>
        <end position="122"/>
    </location>
</feature>
<dbReference type="Pfam" id="PF00528">
    <property type="entry name" value="BPD_transp_1"/>
    <property type="match status" value="1"/>
</dbReference>
<comment type="similarity">
    <text evidence="7">Belongs to the binding-protein-dependent transport system permease family.</text>
</comment>
<dbReference type="GO" id="GO:0055085">
    <property type="term" value="P:transmembrane transport"/>
    <property type="evidence" value="ECO:0007669"/>
    <property type="project" value="InterPro"/>
</dbReference>
<feature type="domain" description="ABC transmembrane type-1" evidence="8">
    <location>
        <begin position="61"/>
        <end position="250"/>
    </location>
</feature>
<dbReference type="InterPro" id="IPR035906">
    <property type="entry name" value="MetI-like_sf"/>
</dbReference>
<organism evidence="9 10">
    <name type="scientific">Peptoanaerobacter stomatis</name>
    <dbReference type="NCBI Taxonomy" id="796937"/>
    <lineage>
        <taxon>Bacteria</taxon>
        <taxon>Bacillati</taxon>
        <taxon>Bacillota</taxon>
        <taxon>Clostridia</taxon>
        <taxon>Peptostreptococcales</taxon>
        <taxon>Filifactoraceae</taxon>
        <taxon>Peptoanaerobacter</taxon>
    </lineage>
</organism>
<evidence type="ECO:0000256" key="3">
    <source>
        <dbReference type="ARBA" id="ARBA00022475"/>
    </source>
</evidence>
<evidence type="ECO:0000256" key="7">
    <source>
        <dbReference type="RuleBase" id="RU363032"/>
    </source>
</evidence>
<proteinExistence type="inferred from homology"/>
<dbReference type="RefSeq" id="WP_009528772.1">
    <property type="nucleotide sequence ID" value="NZ_JH414598.1"/>
</dbReference>
<feature type="transmembrane region" description="Helical" evidence="7">
    <location>
        <begin position="230"/>
        <end position="250"/>
    </location>
</feature>
<dbReference type="InterPro" id="IPR000515">
    <property type="entry name" value="MetI-like"/>
</dbReference>
<evidence type="ECO:0000256" key="6">
    <source>
        <dbReference type="ARBA" id="ARBA00023136"/>
    </source>
</evidence>
<reference evidence="9 10" key="1">
    <citation type="submission" date="2011-08" db="EMBL/GenBank/DDBJ databases">
        <title>The Genome Sequence of Eubacteriaceae bacterium CM5.</title>
        <authorList>
            <consortium name="The Broad Institute Genome Sequencing Platform"/>
            <person name="Earl A."/>
            <person name="Ward D."/>
            <person name="Feldgarden M."/>
            <person name="Gevers D."/>
            <person name="Sizova M."/>
            <person name="Hazen A."/>
            <person name="Epstein S."/>
            <person name="Young S.K."/>
            <person name="Zeng Q."/>
            <person name="Gargeya S."/>
            <person name="Fitzgerald M."/>
            <person name="Haas B."/>
            <person name="Abouelleil A."/>
            <person name="Alvarado L."/>
            <person name="Arachchi H.M."/>
            <person name="Berlin A."/>
            <person name="Brown A."/>
            <person name="Chapman S.B."/>
            <person name="Chen Z."/>
            <person name="Dunbar C."/>
            <person name="Freedman E."/>
            <person name="Gearin G."/>
            <person name="Gellesch M."/>
            <person name="Goldberg J."/>
            <person name="Griggs A."/>
            <person name="Gujja S."/>
            <person name="Heiman D."/>
            <person name="Howarth C."/>
            <person name="Larson L."/>
            <person name="Lui A."/>
            <person name="MacDonald P.J.P."/>
            <person name="Montmayeur A."/>
            <person name="Murphy C."/>
            <person name="Neiman D."/>
            <person name="Pearson M."/>
            <person name="Priest M."/>
            <person name="Roberts A."/>
            <person name="Saif S."/>
            <person name="Shea T."/>
            <person name="Shenoy N."/>
            <person name="Sisk P."/>
            <person name="Stolte C."/>
            <person name="Sykes S."/>
            <person name="Wortman J."/>
            <person name="Nusbaum C."/>
            <person name="Birren B."/>
        </authorList>
    </citation>
    <scope>NUCLEOTIDE SEQUENCE [LARGE SCALE GENOMIC DNA]</scope>
    <source>
        <strain evidence="9 10">CM5</strain>
    </source>
</reference>
<evidence type="ECO:0000313" key="9">
    <source>
        <dbReference type="EMBL" id="EHL17469.1"/>
    </source>
</evidence>
<feature type="transmembrane region" description="Helical" evidence="7">
    <location>
        <begin position="174"/>
        <end position="195"/>
    </location>
</feature>
<dbReference type="SUPFAM" id="SSF161098">
    <property type="entry name" value="MetI-like"/>
    <property type="match status" value="1"/>
</dbReference>
<keyword evidence="6 7" id="KW-0472">Membrane</keyword>
<dbReference type="Gene3D" id="1.10.3720.10">
    <property type="entry name" value="MetI-like"/>
    <property type="match status" value="1"/>
</dbReference>
<dbReference type="Proteomes" id="UP000003379">
    <property type="component" value="Unassembled WGS sequence"/>
</dbReference>
<dbReference type="EMBL" id="AFZG01000063">
    <property type="protein sequence ID" value="EHL17469.1"/>
    <property type="molecule type" value="Genomic_DNA"/>
</dbReference>
<accession>G9XF77</accession>
<dbReference type="PANTHER" id="PTHR43386">
    <property type="entry name" value="OLIGOPEPTIDE TRANSPORT SYSTEM PERMEASE PROTEIN APPC"/>
    <property type="match status" value="1"/>
</dbReference>
<name>G9XF77_9FIRM</name>